<proteinExistence type="predicted"/>
<evidence type="ECO:0000313" key="2">
    <source>
        <dbReference type="Proteomes" id="UP000179807"/>
    </source>
</evidence>
<name>A0A1J4JH66_9EUKA</name>
<gene>
    <name evidence="1" type="ORF">TRFO_35585</name>
</gene>
<keyword evidence="2" id="KW-1185">Reference proteome</keyword>
<comment type="caution">
    <text evidence="1">The sequence shown here is derived from an EMBL/GenBank/DDBJ whole genome shotgun (WGS) entry which is preliminary data.</text>
</comment>
<dbReference type="VEuPathDB" id="TrichDB:TRFO_35585"/>
<dbReference type="GeneID" id="94845047"/>
<dbReference type="AlphaFoldDB" id="A0A1J4JH66"/>
<sequence length="164" mass="19007">MIFKHEKMISSRIVTLHSKSCNDRWVASIIQFNHILNIFIVSDHLHCFSDGIWSKIEWHFSQHQNIATMGDSPPVTNLITELHFDIQGYKFARVKSFIESTLKTYPKEVLGQTVSKINFVTGMARKKVNEPQLQNEVLEFLQKKGYNAEIGQFNRNLVTVTIKK</sequence>
<protein>
    <submittedName>
        <fullName evidence="1">Uncharacterized protein</fullName>
    </submittedName>
</protein>
<dbReference type="Proteomes" id="UP000179807">
    <property type="component" value="Unassembled WGS sequence"/>
</dbReference>
<accession>A0A1J4JH66</accession>
<organism evidence="1 2">
    <name type="scientific">Tritrichomonas foetus</name>
    <dbReference type="NCBI Taxonomy" id="1144522"/>
    <lineage>
        <taxon>Eukaryota</taxon>
        <taxon>Metamonada</taxon>
        <taxon>Parabasalia</taxon>
        <taxon>Tritrichomonadida</taxon>
        <taxon>Tritrichomonadidae</taxon>
        <taxon>Tritrichomonas</taxon>
    </lineage>
</organism>
<reference evidence="1" key="1">
    <citation type="submission" date="2016-10" db="EMBL/GenBank/DDBJ databases">
        <authorList>
            <person name="Benchimol M."/>
            <person name="Almeida L.G."/>
            <person name="Vasconcelos A.T."/>
            <person name="Perreira-Neves A."/>
            <person name="Rosa I.A."/>
            <person name="Tasca T."/>
            <person name="Bogo M.R."/>
            <person name="de Souza W."/>
        </authorList>
    </citation>
    <scope>NUCLEOTIDE SEQUENCE [LARGE SCALE GENOMIC DNA]</scope>
    <source>
        <strain evidence="1">K</strain>
    </source>
</reference>
<evidence type="ECO:0000313" key="1">
    <source>
        <dbReference type="EMBL" id="OHS98057.1"/>
    </source>
</evidence>
<dbReference type="EMBL" id="MLAK01001077">
    <property type="protein sequence ID" value="OHS98057.1"/>
    <property type="molecule type" value="Genomic_DNA"/>
</dbReference>
<dbReference type="RefSeq" id="XP_068351194.1">
    <property type="nucleotide sequence ID" value="XM_068510343.1"/>
</dbReference>
<dbReference type="OrthoDB" id="10491958at2759"/>